<feature type="compositionally biased region" description="Low complexity" evidence="1">
    <location>
        <begin position="1572"/>
        <end position="1600"/>
    </location>
</feature>
<dbReference type="Pfam" id="PF04385">
    <property type="entry name" value="FAINT"/>
    <property type="match status" value="9"/>
</dbReference>
<evidence type="ECO:0000256" key="1">
    <source>
        <dbReference type="SAM" id="MobiDB-lite"/>
    </source>
</evidence>
<evidence type="ECO:0000313" key="3">
    <source>
        <dbReference type="Proteomes" id="UP000001949"/>
    </source>
</evidence>
<evidence type="ECO:0000313" key="2">
    <source>
        <dbReference type="EMBL" id="EAN33878.1"/>
    </source>
</evidence>
<reference evidence="2 3" key="1">
    <citation type="journal article" date="2005" name="Science">
        <title>Genome sequence of Theileria parva, a bovine pathogen that transforms lymphocytes.</title>
        <authorList>
            <person name="Gardner M.J."/>
            <person name="Bishop R."/>
            <person name="Shah T."/>
            <person name="de Villiers E.P."/>
            <person name="Carlton J.M."/>
            <person name="Hall N."/>
            <person name="Ren Q."/>
            <person name="Paulsen I.T."/>
            <person name="Pain A."/>
            <person name="Berriman M."/>
            <person name="Wilson R.J.M."/>
            <person name="Sato S."/>
            <person name="Ralph S.A."/>
            <person name="Mann D.J."/>
            <person name="Xiong Z."/>
            <person name="Shallom S.J."/>
            <person name="Weidman J."/>
            <person name="Jiang L."/>
            <person name="Lynn J."/>
            <person name="Weaver B."/>
            <person name="Shoaibi A."/>
            <person name="Domingo A.R."/>
            <person name="Wasawo D."/>
            <person name="Crabtree J."/>
            <person name="Wortman J.R."/>
            <person name="Haas B."/>
            <person name="Angiuoli S.V."/>
            <person name="Creasy T.H."/>
            <person name="Lu C."/>
            <person name="Suh B."/>
            <person name="Silva J.C."/>
            <person name="Utterback T.R."/>
            <person name="Feldblyum T.V."/>
            <person name="Pertea M."/>
            <person name="Allen J."/>
            <person name="Nierman W.C."/>
            <person name="Taracha E.L.N."/>
            <person name="Salzberg S.L."/>
            <person name="White O.R."/>
            <person name="Fitzhugh H.A."/>
            <person name="Morzaria S."/>
            <person name="Venter J.C."/>
            <person name="Fraser C.M."/>
            <person name="Nene V."/>
        </authorList>
    </citation>
    <scope>NUCLEOTIDE SEQUENCE [LARGE SCALE GENOMIC DNA]</scope>
    <source>
        <strain evidence="2 3">Muguga</strain>
    </source>
</reference>
<feature type="compositionally biased region" description="Low complexity" evidence="1">
    <location>
        <begin position="75"/>
        <end position="118"/>
    </location>
</feature>
<feature type="compositionally biased region" description="Basic and acidic residues" evidence="1">
    <location>
        <begin position="1557"/>
        <end position="1571"/>
    </location>
</feature>
<gene>
    <name evidence="2" type="ordered locus">TP01_0640</name>
</gene>
<feature type="compositionally biased region" description="Polar residues" evidence="1">
    <location>
        <begin position="119"/>
        <end position="128"/>
    </location>
</feature>
<feature type="region of interest" description="Disordered" evidence="1">
    <location>
        <begin position="1534"/>
        <end position="1653"/>
    </location>
</feature>
<dbReference type="InParanoid" id="Q4N830"/>
<feature type="compositionally biased region" description="Low complexity" evidence="1">
    <location>
        <begin position="1607"/>
        <end position="1653"/>
    </location>
</feature>
<dbReference type="EMBL" id="AAGK01000001">
    <property type="protein sequence ID" value="EAN33878.1"/>
    <property type="molecule type" value="Genomic_DNA"/>
</dbReference>
<feature type="compositionally biased region" description="Low complexity" evidence="1">
    <location>
        <begin position="28"/>
        <end position="68"/>
    </location>
</feature>
<dbReference type="GeneID" id="3503365"/>
<accession>Q4N830</accession>
<sequence length="1842" mass="203686">MLELGLISNKFYVLKTESEFKEIELKGTTTTSVTPVSASTVATTTPQVSEPVVTPEKAAPVATTAPAPAKDPDTKVSTATTATVSEPAVTQATATPQAQAAPTPQAPVTSTGTPVSTPKSAPSGTSVTLDVDKKAGAADFDYSKSDNCHTYTVKPGKVFSKVVKGTTGIWEQKNNICAVRVIFVVDKDGTFVSMILDNYAFVLLKLSTDGKWTDITSTKHDITKLKFLGENDREITKANYKVTLVEYSYRFKFNEGVKCKRIKLGDDDVWKHSDDPKFDSITLFDLGLISNTFFVKNKTEFKKLPYKGKVTAPGTEVTAAPAPAQPKAPETTATVPAKATPVAAPSGRPVTLNISGEASTEDYDFTTDHHRNIKIYTAKGSSMFNKIFKDEIVIWTTNDPNKYSTKVFTDGIGTFASTKYVTIYLYNGQIEHYCKSDGGWQKASNKISLDLGKTSSTIGFDFHHDGERRTFTAKPGYLFKNVFLGGCISGNTFWDAKTDIECSSKVVVYGVESSIKNVNVFLNNDRVVHAHRVGSNWVSSTGFTLDIGKNSNNDLFDYRSTRGFGHFNPKANLSITNIVKKGLKIWSAKDRDYGLKVVLMGSGKDVKHLSILLESGKFVLLSKIGQGQPWKDVTNDKHNFSGVKMFSLEESTSKYHELTREDYEPIVFECRYGYEFRNDVRCVMIMQKDMVLWNHTEDTEFGYPKGFYLDLRENKFSVTSLKDQTKEIDMRKVAGLPGAEDIAPVSAAVVRAAAVTKVTLDIEKKEGTTEFDYSRSGNYPVFTAKSGCGFNKIMKGGEFVWEFPDDFGTLATKKGSDNVAVLLYSGNLVTLKKSSGKWSDISCQRHNFSKLKFYGDSDTELKPADYKVNVLGYDNTFTFTYEFNAGVNCKKVKYGDNELWNQNQHPGFQTKMIQFDPLKNEFYIATNKNTYNKIEYKGAIIPPDKSKPVAVTPTATTPATDPAVASPVTVTAPAVTAPAKPAEATKVTLDIEKKQTTEQIDYKDENGVITYTPKSGYLFNKVAQGTKVIWASVSDVFGKLVRTKETKGVNYLVVLLTNRTFSLFQEAQNEWKDITKERHDVKKLKFYGEGDTVLKETDYDVTIVDMSFSHTFKSGVNCRRVLLGQEVVWKSDHDPKFPTISAFSLGLASNCFFIKNASGDVKKIEPKVEAELVTKVTAAPVKAEPAEPVKPKEATPATAGKSISLDIETTKGTDQFDFTDDNNVKTFSRKNDCVFDKVSEGNTLVWESEGVSGTMVRTKKFPNGDEFLVILLKDYMFQLFQKPAGGAWKDVTGDRFDLKKLKFFGEGDKEITKSDYNVNLAFLSYEFIFKTGVKCQKVKLGDDVLWKHDEDPKFREIKAFTLGLTTNKFFVKNQADEVKKIEPKQTEVKVEETKPTEKVEETKPVIEAEVVAKVAITPVGTVPATERPSFVDPTFTLLKPSIAAPDFVKLYSSKSGEHTCKVEKLFDDYDYVLEDLQCEVIAHNGNCVWKHESGKEYPKFVTYKEDEDKIIVTLEKVYYTCFMEDNEWKSKITTKDKSAPIEPGPSYPLDNAPVPKSEAEPVKATEAKAEAKTVVAEPAKSPAPAAATGTTAATPAAQPKTTPPTPAATTGTTPSTTVTQPKTTPVTPTPAATTGATTTPAATPATAPVTTGTTTNQVTLDIAKNQSTNEIDYSKSDDNKYHKYAPKSGKVFSKVTQGNTQIWSSTGNVSGSLVRVRTEGNEKHVAIMLSNNGFKLFHSSDKGNTWADITSKRHDITKVKFYADGNKELKTPDYTVSLVDFAYRFTLKSGVKCKKIKHNNKDVWKSSDDNNYKVITILELGLVSNDFFVHKDENTKKKLNFK</sequence>
<dbReference type="PANTHER" id="PTHR48125:SF10">
    <property type="entry name" value="OS12G0136300 PROTEIN"/>
    <property type="match status" value="1"/>
</dbReference>
<comment type="caution">
    <text evidence="2">The sequence shown here is derived from an EMBL/GenBank/DDBJ whole genome shotgun (WGS) entry which is preliminary data.</text>
</comment>
<name>Q4N830_THEPA</name>
<protein>
    <submittedName>
        <fullName evidence="2">Uncharacterized protein</fullName>
    </submittedName>
</protein>
<dbReference type="RefSeq" id="XP_766161.1">
    <property type="nucleotide sequence ID" value="XM_761068.1"/>
</dbReference>
<dbReference type="PANTHER" id="PTHR48125">
    <property type="entry name" value="LP07818P1"/>
    <property type="match status" value="1"/>
</dbReference>
<dbReference type="KEGG" id="tpv:TP01_0640"/>
<dbReference type="InterPro" id="IPR007480">
    <property type="entry name" value="DUF529"/>
</dbReference>
<dbReference type="Proteomes" id="UP000001949">
    <property type="component" value="Unassembled WGS sequence"/>
</dbReference>
<organism evidence="2 3">
    <name type="scientific">Theileria parva</name>
    <name type="common">East coast fever infection agent</name>
    <dbReference type="NCBI Taxonomy" id="5875"/>
    <lineage>
        <taxon>Eukaryota</taxon>
        <taxon>Sar</taxon>
        <taxon>Alveolata</taxon>
        <taxon>Apicomplexa</taxon>
        <taxon>Aconoidasida</taxon>
        <taxon>Piroplasmida</taxon>
        <taxon>Theileriidae</taxon>
        <taxon>Theileria</taxon>
    </lineage>
</organism>
<dbReference type="eggNOG" id="ENOG502S14T">
    <property type="taxonomic scope" value="Eukaryota"/>
</dbReference>
<proteinExistence type="predicted"/>
<feature type="region of interest" description="Disordered" evidence="1">
    <location>
        <begin position="28"/>
        <end position="128"/>
    </location>
</feature>
<keyword evidence="3" id="KW-1185">Reference proteome</keyword>
<dbReference type="VEuPathDB" id="PiroplasmaDB:TpMuguga_01g00640"/>